<dbReference type="PROSITE" id="PS51013">
    <property type="entry name" value="PANNEXIN"/>
    <property type="match status" value="1"/>
</dbReference>
<proteinExistence type="inferred from homology"/>
<organism evidence="28 29">
    <name type="scientific">Zalophus californianus</name>
    <name type="common">California sealion</name>
    <dbReference type="NCBI Taxonomy" id="9704"/>
    <lineage>
        <taxon>Eukaryota</taxon>
        <taxon>Metazoa</taxon>
        <taxon>Chordata</taxon>
        <taxon>Craniata</taxon>
        <taxon>Vertebrata</taxon>
        <taxon>Euteleostomi</taxon>
        <taxon>Mammalia</taxon>
        <taxon>Eutheria</taxon>
        <taxon>Laurasiatheria</taxon>
        <taxon>Carnivora</taxon>
        <taxon>Caniformia</taxon>
        <taxon>Pinnipedia</taxon>
        <taxon>Otariidae</taxon>
        <taxon>Zalophus</taxon>
    </lineage>
</organism>
<evidence type="ECO:0000256" key="18">
    <source>
        <dbReference type="ARBA" id="ARBA00047984"/>
    </source>
</evidence>
<evidence type="ECO:0000256" key="16">
    <source>
        <dbReference type="ARBA" id="ARBA00023136"/>
    </source>
</evidence>
<dbReference type="Gene3D" id="3.40.50.300">
    <property type="entry name" value="P-loop containing nucleotide triphosphate hydrolases"/>
    <property type="match status" value="2"/>
</dbReference>
<keyword evidence="9 24" id="KW-0812">Transmembrane</keyword>
<accession>A0A6J2D923</accession>
<feature type="compositionally biased region" description="Polar residues" evidence="23">
    <location>
        <begin position="682"/>
        <end position="697"/>
    </location>
</feature>
<dbReference type="PANTHER" id="PTHR45418:SF1">
    <property type="entry name" value="CANCER_TESTIS ANTIGEN 55"/>
    <property type="match status" value="1"/>
</dbReference>
<evidence type="ECO:0000313" key="29">
    <source>
        <dbReference type="RefSeq" id="XP_027450838.1"/>
    </source>
</evidence>
<keyword evidence="7" id="KW-1003">Cell membrane</keyword>
<evidence type="ECO:0000256" key="6">
    <source>
        <dbReference type="ARBA" id="ARBA00022473"/>
    </source>
</evidence>
<dbReference type="GO" id="GO:0005886">
    <property type="term" value="C:plasma membrane"/>
    <property type="evidence" value="ECO:0007669"/>
    <property type="project" value="UniProtKB-SubCell"/>
</dbReference>
<keyword evidence="5" id="KW-0813">Transport</keyword>
<name>A0A6J2D923_ZALCA</name>
<evidence type="ECO:0000256" key="19">
    <source>
        <dbReference type="ARBA" id="ARBA00054623"/>
    </source>
</evidence>
<dbReference type="KEGG" id="zca:113922777"/>
<evidence type="ECO:0000256" key="2">
    <source>
        <dbReference type="ARBA" id="ARBA00004651"/>
    </source>
</evidence>
<evidence type="ECO:0000256" key="11">
    <source>
        <dbReference type="ARBA" id="ARBA00022801"/>
    </source>
</evidence>
<evidence type="ECO:0000256" key="9">
    <source>
        <dbReference type="ARBA" id="ARBA00022692"/>
    </source>
</evidence>
<keyword evidence="14 24" id="KW-1133">Transmembrane helix</keyword>
<dbReference type="FunFam" id="3.40.50.300:FF:000864">
    <property type="entry name" value="Mov10-like RISC complex RNA helicase 1"/>
    <property type="match status" value="1"/>
</dbReference>
<evidence type="ECO:0000256" key="24">
    <source>
        <dbReference type="SAM" id="Phobius"/>
    </source>
</evidence>
<keyword evidence="17" id="KW-0407">Ion channel</keyword>
<feature type="region of interest" description="Disordered" evidence="23">
    <location>
        <begin position="682"/>
        <end position="729"/>
    </location>
</feature>
<dbReference type="RefSeq" id="XP_027450838.1">
    <property type="nucleotide sequence ID" value="XM_027595037.2"/>
</dbReference>
<dbReference type="InterPro" id="IPR000990">
    <property type="entry name" value="Innexin"/>
</dbReference>
<feature type="compositionally biased region" description="Basic and acidic residues" evidence="23">
    <location>
        <begin position="702"/>
        <end position="717"/>
    </location>
</feature>
<dbReference type="Proteomes" id="UP000515165">
    <property type="component" value="Chromosome 9"/>
</dbReference>
<feature type="region of interest" description="Disordered" evidence="23">
    <location>
        <begin position="342"/>
        <end position="407"/>
    </location>
</feature>
<dbReference type="GlyCosmos" id="A0A6J2D923">
    <property type="glycosylation" value="1 site, No reported glycans"/>
</dbReference>
<reference evidence="29" key="1">
    <citation type="submission" date="2025-08" db="UniProtKB">
        <authorList>
            <consortium name="RefSeq"/>
        </authorList>
    </citation>
    <scope>IDENTIFICATION</scope>
    <source>
        <tissue evidence="29">Blood</tissue>
    </source>
</reference>
<keyword evidence="8" id="KW-0963">Cytoplasm</keyword>
<evidence type="ECO:0000256" key="23">
    <source>
        <dbReference type="SAM" id="MobiDB-lite"/>
    </source>
</evidence>
<evidence type="ECO:0000256" key="20">
    <source>
        <dbReference type="ARBA" id="ARBA00066260"/>
    </source>
</evidence>
<dbReference type="CDD" id="cd18808">
    <property type="entry name" value="SF1_C_Upf1"/>
    <property type="match status" value="1"/>
</dbReference>
<dbReference type="GO" id="GO:0016787">
    <property type="term" value="F:hydrolase activity"/>
    <property type="evidence" value="ECO:0007669"/>
    <property type="project" value="UniProtKB-KW"/>
</dbReference>
<dbReference type="PANTHER" id="PTHR45418">
    <property type="entry name" value="CANCER/TESTIS ANTIGEN 55"/>
    <property type="match status" value="1"/>
</dbReference>
<dbReference type="FunFam" id="3.40.50.300:FF:000999">
    <property type="entry name" value="Mov10 like RISC complex RNA helicase 1"/>
    <property type="match status" value="1"/>
</dbReference>
<dbReference type="InterPro" id="IPR049080">
    <property type="entry name" value="MOV-10-like_beta-barrel"/>
</dbReference>
<comment type="catalytic activity">
    <reaction evidence="18">
        <text>ATP + H2O = ADP + phosphate + H(+)</text>
        <dbReference type="Rhea" id="RHEA:13065"/>
        <dbReference type="ChEBI" id="CHEBI:15377"/>
        <dbReference type="ChEBI" id="CHEBI:15378"/>
        <dbReference type="ChEBI" id="CHEBI:30616"/>
        <dbReference type="ChEBI" id="CHEBI:43474"/>
        <dbReference type="ChEBI" id="CHEBI:456216"/>
        <dbReference type="EC" id="3.6.4.13"/>
    </reaction>
</comment>
<sequence length="1891" mass="209438">MLRLATKLVAFFWRRADGPDEDAGPPGPELAEGDTKLKTVQGVVTRYCSDYGMIDDLIYFSTEAVTSKVLLNVGQEVIAVVQEDKVSNGLKAIRVEAVSDKWEDDSKNHGSGLSNSSPRALIGCVTSLMEDAGYINQTTYFSLESVCQGFEPCKGDWVEAEYWIRPGTWNSEAISVKPLRYKRVDRVCISSLCGRNGVIDDSIFFTLDSLKLAEGYVPRRHDVVSAVVVESSQSCYVWRALCITPVKRRDPAAFEEPADESCGALLLKNKGDIEVTRMTNFGTLKEGGSKNMVVWIENKGDIPQNLVSCKLAGWDKAKQFRFQTPDKTQMCPVGSLVPVSEERNFSDENTNSLDSYQKHTTRQASESGVVNDKEVSSDDCACEGEDGDEEQRKPGKQVSELEPGGFIPPGGRAPIVIVCDAKYVAGGLENSGRCKELLLLCFSNFVIGRFLEVNIVSQEESLIAVREPFSWKKSKSSTTLTSTKTTVVVTTQKRNSRRQLPSFLPQYPIPDRLKKCVEQKIDILTFQPLLAELLNMSNYKEKFATLLWLEEIHAEIELKEYNMSGVTLKRNGDLLVLEVPGLAESRPSLYAGDKLILRTQEYSGHVIEYIGYVIEIHEEDVTLKLNPEFEQAYNFEPMDVEFTYNRTTSRRCHFALEHIIHLGVKVLFPEEIILQSPQVTGNWNHAQDTKNDGQSAIKSRKATKDHTKHAAKERRAGAQDTPGPAGFAEKSTNVVNEVQIPKVREKEFFNPLLNENQKLAVRRILSGDCRPLPYILFGPPGTGKTVTIIEAVLQVYYALPDSRILVCAPSNSAADLVCLRLHESQVLRPGAMVRVNATCRFEETVTDAIKLYCKDGEDIWKASRFRIIVTTCSSAGLFYQIGVRVGHFTHVFVDEAGQASEPECLIPLGLVSDANGQIVLAGDPMQLGPVIKSRLAMAYGLNVSMLERLMSRPAYLRDEDAFGACGAYNPLLVTKLVKNYRSHPALLALPSRLFYHRELEVCADPEVVTSLLGWEKLPKKGFPLIFHGVRGSEAREGRSPSWFNAAEAVQVMRYCCLLARGISSQVSMSDIGVITPYRKQVEKIKILLRNVDLMDIKVGSVEEFQGQEYLAIIISTVRSNEDRFEDDRYFLGFLSNSKRFNVAITRPKALLIVLGNPHVLVRDPCFGALLEYSITNGVYMGCDLPPELQSLQKARIRGTQRTRSPAPVGQAWPGGLGPHPRELLSSPLGWGPCRLPCILALAMSVGAVGSDGACSPFSMPARSCRWAITAAHHRNKCSHGTPSVAFHLKKHWILGEEPIYCYTPHNFTRDQALYARGYCWTELRDALPGVDASLWPSLFEHKLLPYSLLAFAAIMYVPALGWEFLASTRLTSELNFLLQEIDNCYHRAAEGRAPKIEKQIQSKGPGITERERREIIENAEKEKSPEQNLFEKYLERRGRSNFLAKLYLARHLLILLLSVAPISYLCTYYATQKQNEFTCALGASPDGPAGGGPAVRVSCKLPSVQLQRIVAGVDIVLLCAMNLIILVNLIHLFIFRKSNFIFDKLHKVGIKTRRQWRRSQFCDINILAMFCNENRDHIKSLNRLDFITNESDLMYDNVVRQLLAALAQSNHDATPTVRDAGVQTVDPSANPAEPDGAAEPPVVKRPRKKMKWIPTSNPLPQPFKEPLAIMRVENSKAEKPKPVRRKTATDTLIAPLLDAGARAAHHYKGSGGDAGPAPDKKHARHFSLDVHPYILGTKKAKPEAVPAAALPASRSQEGGFLSQAEECALGLAAAPTKDAPLPDKEILYPAEPARATLPSGGPFHVRSPPAASATAPLSPATLGKADPLAILSRNATHPLLHISTLYEAREEEDGGPRAPPEVGSLIAIPPPQQILIATFDEPRTVVSTVEF</sequence>
<keyword evidence="16 24" id="KW-0472">Membrane</keyword>
<evidence type="ECO:0000256" key="8">
    <source>
        <dbReference type="ARBA" id="ARBA00022490"/>
    </source>
</evidence>
<evidence type="ECO:0000256" key="15">
    <source>
        <dbReference type="ARBA" id="ARBA00023065"/>
    </source>
</evidence>
<feature type="domain" description="DNA2/NAM7 helicase helicase" evidence="25">
    <location>
        <begin position="753"/>
        <end position="837"/>
    </location>
</feature>
<dbReference type="InterPro" id="IPR027417">
    <property type="entry name" value="P-loop_NTPase"/>
</dbReference>
<evidence type="ECO:0000256" key="4">
    <source>
        <dbReference type="ARBA" id="ARBA00012552"/>
    </source>
</evidence>
<dbReference type="InterPro" id="IPR047187">
    <property type="entry name" value="SF1_C_Upf1"/>
</dbReference>
<feature type="transmembrane region" description="Helical" evidence="24">
    <location>
        <begin position="1515"/>
        <end position="1535"/>
    </location>
</feature>
<dbReference type="GO" id="GO:0005524">
    <property type="term" value="F:ATP binding"/>
    <property type="evidence" value="ECO:0007669"/>
    <property type="project" value="UniProtKB-KW"/>
</dbReference>
<evidence type="ECO:0000313" key="28">
    <source>
        <dbReference type="Proteomes" id="UP000515165"/>
    </source>
</evidence>
<evidence type="ECO:0000259" key="26">
    <source>
        <dbReference type="Pfam" id="PF13087"/>
    </source>
</evidence>
<dbReference type="GO" id="GO:0003724">
    <property type="term" value="F:RNA helicase activity"/>
    <property type="evidence" value="ECO:0007669"/>
    <property type="project" value="UniProtKB-EC"/>
</dbReference>
<keyword evidence="13" id="KW-0067">ATP-binding</keyword>
<comment type="function">
    <text evidence="19">ATP-dependent RNA helicase required during spermatogenesis to repress transposable elements and prevent their mobilization, which is essential for germline integrity. Acts via the piRNA metabolic process, which mediates the repression of transposable elements during meiosis by forming complexes composed of piRNAs and Piwi proteins and governs the methylation and subsequent repression of transposons. Involved in the primary piRNA metabolic process. Specifically binds to piRNA precursors and promotes the generation of intermediate piRNA processing fragments that are subsequently loaded to Piwi proteins. Acts via its ATP-dependent RNA helicase activity: displays 5'-3' RNA unwinding activity and probably mediates unwinding and funneling of single-stranded piRNA precursor transcripts to the endonuclease that catalyzes the first cleavage step of piRNA processing to generate piRNA intermediate fragments that are subsequently loaded to Piwi proteins.</text>
</comment>
<dbReference type="EC" id="3.6.4.13" evidence="4"/>
<evidence type="ECO:0000259" key="27">
    <source>
        <dbReference type="Pfam" id="PF21634"/>
    </source>
</evidence>
<dbReference type="SUPFAM" id="SSF52540">
    <property type="entry name" value="P-loop containing nucleoside triphosphate hydrolases"/>
    <property type="match status" value="1"/>
</dbReference>
<keyword evidence="28" id="KW-1185">Reference proteome</keyword>
<feature type="glycosylation site" description="N-linked (GlcNAc...) asparagine" evidence="22">
    <location>
        <position position="1306"/>
    </location>
</feature>
<dbReference type="Pfam" id="PF13087">
    <property type="entry name" value="AAA_12"/>
    <property type="match status" value="1"/>
</dbReference>
<comment type="subcellular location">
    <subcellularLocation>
        <location evidence="2">Cell membrane</location>
        <topology evidence="2">Multi-pass membrane protein</topology>
    </subcellularLocation>
    <subcellularLocation>
        <location evidence="1">Cytoplasm</location>
    </subcellularLocation>
</comment>
<feature type="domain" description="DNA2/NAM7 helicase-like C-terminal" evidence="26">
    <location>
        <begin position="961"/>
        <end position="1157"/>
    </location>
</feature>
<feature type="domain" description="DNA2/NAM7 helicase helicase" evidence="25">
    <location>
        <begin position="864"/>
        <end position="934"/>
    </location>
</feature>
<evidence type="ECO:0000256" key="10">
    <source>
        <dbReference type="ARBA" id="ARBA00022741"/>
    </source>
</evidence>
<dbReference type="GeneID" id="113922777"/>
<evidence type="ECO:0000256" key="5">
    <source>
        <dbReference type="ARBA" id="ARBA00022448"/>
    </source>
</evidence>
<evidence type="ECO:0000256" key="3">
    <source>
        <dbReference type="ARBA" id="ARBA00005601"/>
    </source>
</evidence>
<dbReference type="GO" id="GO:0034220">
    <property type="term" value="P:monoatomic ion transmembrane transport"/>
    <property type="evidence" value="ECO:0007669"/>
    <property type="project" value="UniProtKB-KW"/>
</dbReference>
<keyword evidence="15" id="KW-0406">Ion transport</keyword>
<dbReference type="CDD" id="cd18078">
    <property type="entry name" value="DEXXQc_Mov10L1"/>
    <property type="match status" value="1"/>
</dbReference>
<dbReference type="OrthoDB" id="6513042at2759"/>
<dbReference type="InterPro" id="IPR041679">
    <property type="entry name" value="DNA2/NAM7-like_C"/>
</dbReference>
<evidence type="ECO:0000256" key="22">
    <source>
        <dbReference type="PIRSR" id="PIRSR600990-52"/>
    </source>
</evidence>
<gene>
    <name evidence="29" type="primary">LOC113922777</name>
</gene>
<evidence type="ECO:0000256" key="21">
    <source>
        <dbReference type="ARBA" id="ARBA00074621"/>
    </source>
</evidence>
<dbReference type="Pfam" id="PF21634">
    <property type="entry name" value="MOV-10_beta-barrel"/>
    <property type="match status" value="1"/>
</dbReference>
<keyword evidence="6" id="KW-0217">Developmental protein</keyword>
<evidence type="ECO:0000256" key="7">
    <source>
        <dbReference type="ARBA" id="ARBA00022475"/>
    </source>
</evidence>
<evidence type="ECO:0000256" key="13">
    <source>
        <dbReference type="ARBA" id="ARBA00022840"/>
    </source>
</evidence>
<dbReference type="Pfam" id="PF13086">
    <property type="entry name" value="AAA_11"/>
    <property type="match status" value="2"/>
</dbReference>
<evidence type="ECO:0000259" key="25">
    <source>
        <dbReference type="Pfam" id="PF13086"/>
    </source>
</evidence>
<evidence type="ECO:0000256" key="12">
    <source>
        <dbReference type="ARBA" id="ARBA00022806"/>
    </source>
</evidence>
<keyword evidence="12 29" id="KW-0347">Helicase</keyword>
<comment type="similarity">
    <text evidence="3">Belongs to the DNA2/NAM7 helicase family. SDE3 subfamily.</text>
</comment>
<keyword evidence="11" id="KW-0378">Hydrolase</keyword>
<evidence type="ECO:0000256" key="17">
    <source>
        <dbReference type="ARBA" id="ARBA00023303"/>
    </source>
</evidence>
<evidence type="ECO:0000256" key="1">
    <source>
        <dbReference type="ARBA" id="ARBA00004496"/>
    </source>
</evidence>
<keyword evidence="10" id="KW-0547">Nucleotide-binding</keyword>
<feature type="compositionally biased region" description="Acidic residues" evidence="23">
    <location>
        <begin position="380"/>
        <end position="389"/>
    </location>
</feature>
<comment type="subunit">
    <text evidence="20">Interacts with PIWIL1. Interacts with PIWIL2. Interacts with PIWIL4. Interacts with HSPA2. Interacts with PLD6.</text>
</comment>
<feature type="domain" description="Helicase MOV-10-like beta-barrel" evidence="27">
    <location>
        <begin position="561"/>
        <end position="634"/>
    </location>
</feature>
<keyword evidence="22" id="KW-0325">Glycoprotein</keyword>
<dbReference type="GO" id="GO:0005737">
    <property type="term" value="C:cytoplasm"/>
    <property type="evidence" value="ECO:0007669"/>
    <property type="project" value="UniProtKB-SubCell"/>
</dbReference>
<protein>
    <recommendedName>
        <fullName evidence="21">RNA helicase Mov10l1</fullName>
        <ecNumber evidence="4">3.6.4.13</ecNumber>
    </recommendedName>
</protein>
<dbReference type="GO" id="GO:0007283">
    <property type="term" value="P:spermatogenesis"/>
    <property type="evidence" value="ECO:0007669"/>
    <property type="project" value="UniProtKB-ARBA"/>
</dbReference>
<feature type="transmembrane region" description="Helical" evidence="24">
    <location>
        <begin position="1447"/>
        <end position="1470"/>
    </location>
</feature>
<evidence type="ECO:0000256" key="14">
    <source>
        <dbReference type="ARBA" id="ARBA00022989"/>
    </source>
</evidence>
<dbReference type="InterPro" id="IPR041677">
    <property type="entry name" value="DNA2/NAM7_AAA_11"/>
</dbReference>